<dbReference type="GO" id="GO:0003677">
    <property type="term" value="F:DNA binding"/>
    <property type="evidence" value="ECO:0007669"/>
    <property type="project" value="UniProtKB-KW"/>
</dbReference>
<dbReference type="CDD" id="cd01043">
    <property type="entry name" value="DPS"/>
    <property type="match status" value="1"/>
</dbReference>
<dbReference type="Proteomes" id="UP000050277">
    <property type="component" value="Unassembled WGS sequence"/>
</dbReference>
<evidence type="ECO:0000313" key="4">
    <source>
        <dbReference type="EMBL" id="KPL85469.1"/>
    </source>
</evidence>
<dbReference type="GO" id="GO:0016722">
    <property type="term" value="F:oxidoreductase activity, acting on metal ions"/>
    <property type="evidence" value="ECO:0007669"/>
    <property type="project" value="InterPro"/>
</dbReference>
<dbReference type="GO" id="GO:0008199">
    <property type="term" value="F:ferric iron binding"/>
    <property type="evidence" value="ECO:0007669"/>
    <property type="project" value="InterPro"/>
</dbReference>
<keyword evidence="4" id="KW-0238">DNA-binding</keyword>
<dbReference type="AlphaFoldDB" id="A0A0P6YJX4"/>
<dbReference type="PIRSF" id="PIRSF005900">
    <property type="entry name" value="Dps"/>
    <property type="match status" value="1"/>
</dbReference>
<reference evidence="4 5" key="1">
    <citation type="submission" date="2015-07" db="EMBL/GenBank/DDBJ databases">
        <title>Whole genome sequence of Herpetosiphon geysericola DSM 7119.</title>
        <authorList>
            <person name="Hemp J."/>
            <person name="Ward L.M."/>
            <person name="Pace L.A."/>
            <person name="Fischer W.W."/>
        </authorList>
    </citation>
    <scope>NUCLEOTIDE SEQUENCE [LARGE SCALE GENOMIC DNA]</scope>
    <source>
        <strain evidence="4 5">DSM 7119</strain>
    </source>
</reference>
<evidence type="ECO:0000256" key="2">
    <source>
        <dbReference type="RuleBase" id="RU003875"/>
    </source>
</evidence>
<comment type="similarity">
    <text evidence="1 2">Belongs to the Dps family.</text>
</comment>
<dbReference type="InterPro" id="IPR023188">
    <property type="entry name" value="DPS_DNA-bd_CS"/>
</dbReference>
<evidence type="ECO:0000313" key="5">
    <source>
        <dbReference type="Proteomes" id="UP000050277"/>
    </source>
</evidence>
<dbReference type="EMBL" id="LGKP01000025">
    <property type="protein sequence ID" value="KPL85469.1"/>
    <property type="molecule type" value="Genomic_DNA"/>
</dbReference>
<dbReference type="PRINTS" id="PR01346">
    <property type="entry name" value="HELNAPAPROT"/>
</dbReference>
<proteinExistence type="inferred from homology"/>
<protein>
    <submittedName>
        <fullName evidence="4">DNA-binding protein</fullName>
    </submittedName>
</protein>
<dbReference type="STRING" id="70996.SE18_17745"/>
<dbReference type="SUPFAM" id="SSF47240">
    <property type="entry name" value="Ferritin-like"/>
    <property type="match status" value="1"/>
</dbReference>
<dbReference type="Pfam" id="PF00210">
    <property type="entry name" value="Ferritin"/>
    <property type="match status" value="1"/>
</dbReference>
<accession>A0A0P6YJX4</accession>
<comment type="caution">
    <text evidence="4">The sequence shown here is derived from an EMBL/GenBank/DDBJ whole genome shotgun (WGS) entry which is preliminary data.</text>
</comment>
<dbReference type="PANTHER" id="PTHR42932">
    <property type="entry name" value="GENERAL STRESS PROTEIN 20U"/>
    <property type="match status" value="1"/>
</dbReference>
<feature type="domain" description="Ferritin/DPS" evidence="3">
    <location>
        <begin position="23"/>
        <end position="164"/>
    </location>
</feature>
<dbReference type="Gene3D" id="1.20.1260.10">
    <property type="match status" value="1"/>
</dbReference>
<dbReference type="PROSITE" id="PS00818">
    <property type="entry name" value="DPS_1"/>
    <property type="match status" value="1"/>
</dbReference>
<dbReference type="InterPro" id="IPR002177">
    <property type="entry name" value="DPS_DNA-bd"/>
</dbReference>
<keyword evidence="5" id="KW-1185">Reference proteome</keyword>
<dbReference type="InterPro" id="IPR012347">
    <property type="entry name" value="Ferritin-like"/>
</dbReference>
<sequence>MRTMDKRLKTPTDLDSKATGPVIEALNRSLANSFALYMKYKNFHWHLTGRHFRDLHLMFDEHANQIFATTDILAERARRIGGTSLRSIGHISELQTIDDNNAEFVEPANMLTELVSDNQTLVKNLRKAHDVADEANDVATASELEPMIDQAENRVWFLFELSQETKG</sequence>
<dbReference type="InterPro" id="IPR009078">
    <property type="entry name" value="Ferritin-like_SF"/>
</dbReference>
<dbReference type="PANTHER" id="PTHR42932:SF3">
    <property type="entry name" value="DNA PROTECTION DURING STARVATION PROTEIN"/>
    <property type="match status" value="1"/>
</dbReference>
<organism evidence="4 5">
    <name type="scientific">Herpetosiphon geysericola</name>
    <dbReference type="NCBI Taxonomy" id="70996"/>
    <lineage>
        <taxon>Bacteria</taxon>
        <taxon>Bacillati</taxon>
        <taxon>Chloroflexota</taxon>
        <taxon>Chloroflexia</taxon>
        <taxon>Herpetosiphonales</taxon>
        <taxon>Herpetosiphonaceae</taxon>
        <taxon>Herpetosiphon</taxon>
    </lineage>
</organism>
<name>A0A0P6YJX4_9CHLR</name>
<dbReference type="PATRIC" id="fig|70996.4.peg.425"/>
<gene>
    <name evidence="4" type="ORF">SE18_17745</name>
</gene>
<dbReference type="InterPro" id="IPR008331">
    <property type="entry name" value="Ferritin_DPS_dom"/>
</dbReference>
<evidence type="ECO:0000256" key="1">
    <source>
        <dbReference type="ARBA" id="ARBA00009497"/>
    </source>
</evidence>
<evidence type="ECO:0000259" key="3">
    <source>
        <dbReference type="Pfam" id="PF00210"/>
    </source>
</evidence>